<gene>
    <name evidence="2" type="ORF">GRB80_09785</name>
</gene>
<dbReference type="InterPro" id="IPR036374">
    <property type="entry name" value="OxRdtase_Mopterin-bd_sf"/>
</dbReference>
<dbReference type="Proteomes" id="UP000448235">
    <property type="component" value="Unassembled WGS sequence"/>
</dbReference>
<dbReference type="EMBL" id="WUTS01000001">
    <property type="protein sequence ID" value="NAW13136.1"/>
    <property type="molecule type" value="Genomic_DNA"/>
</dbReference>
<dbReference type="AlphaFoldDB" id="A0A7X4VZI9"/>
<accession>A0A7X4VZI9</accession>
<dbReference type="Gene3D" id="3.90.420.10">
    <property type="entry name" value="Oxidoreductase, molybdopterin-binding domain"/>
    <property type="match status" value="1"/>
</dbReference>
<reference evidence="2 3" key="1">
    <citation type="submission" date="2019-12" db="EMBL/GenBank/DDBJ databases">
        <title>Draft genome sequencing of Halomonas icarensis D1-1.</title>
        <authorList>
            <person name="Pandiyan K."/>
            <person name="Kushwaha P."/>
            <person name="Gowdham M."/>
            <person name="Chakdar H."/>
            <person name="Singh A."/>
            <person name="Kumar M."/>
            <person name="Saxena A.K."/>
        </authorList>
    </citation>
    <scope>NUCLEOTIDE SEQUENCE [LARGE SCALE GENOMIC DNA]</scope>
    <source>
        <strain evidence="2 3">D1-1</strain>
    </source>
</reference>
<evidence type="ECO:0000313" key="2">
    <source>
        <dbReference type="EMBL" id="NAW13136.1"/>
    </source>
</evidence>
<dbReference type="Pfam" id="PF00174">
    <property type="entry name" value="Oxidored_molyb"/>
    <property type="match status" value="1"/>
</dbReference>
<organism evidence="2 3">
    <name type="scientific">Halomonas icarae</name>
    <dbReference type="NCBI Taxonomy" id="2691040"/>
    <lineage>
        <taxon>Bacteria</taxon>
        <taxon>Pseudomonadati</taxon>
        <taxon>Pseudomonadota</taxon>
        <taxon>Gammaproteobacteria</taxon>
        <taxon>Oceanospirillales</taxon>
        <taxon>Halomonadaceae</taxon>
        <taxon>Halomonas</taxon>
    </lineage>
</organism>
<sequence length="168" mass="18830">MRQTIFIYLIFLLVGVPVLAIGNELPAPEGEVLLTVTGNIAHTNAGTQAHFDRELLKNLSPLTICTRTPWHRETSCFRGPLMRELLAAVGAQGDSIVVQALNRFEAEISVQELHDYDVILAMSRNGEPMPIRELGPLFVLYPFGEHPELHTEAVRFRSVWHVASIHVR</sequence>
<keyword evidence="3" id="KW-1185">Reference proteome</keyword>
<feature type="domain" description="Oxidoreductase molybdopterin-binding" evidence="1">
    <location>
        <begin position="69"/>
        <end position="137"/>
    </location>
</feature>
<dbReference type="SUPFAM" id="SSF56524">
    <property type="entry name" value="Oxidoreductase molybdopterin-binding domain"/>
    <property type="match status" value="1"/>
</dbReference>
<name>A0A7X4VZI9_9GAMM</name>
<dbReference type="InterPro" id="IPR000572">
    <property type="entry name" value="OxRdtase_Mopterin-bd_dom"/>
</dbReference>
<comment type="caution">
    <text evidence="2">The sequence shown here is derived from an EMBL/GenBank/DDBJ whole genome shotgun (WGS) entry which is preliminary data.</text>
</comment>
<evidence type="ECO:0000313" key="3">
    <source>
        <dbReference type="Proteomes" id="UP000448235"/>
    </source>
</evidence>
<protein>
    <submittedName>
        <fullName evidence="2">Molybdopterin-dependent oxidoreductase</fullName>
    </submittedName>
</protein>
<proteinExistence type="predicted"/>
<dbReference type="RefSeq" id="WP_161423447.1">
    <property type="nucleotide sequence ID" value="NZ_JARWMY010000005.1"/>
</dbReference>
<evidence type="ECO:0000259" key="1">
    <source>
        <dbReference type="Pfam" id="PF00174"/>
    </source>
</evidence>